<gene>
    <name evidence="1" type="ORF">FWK35_00006018</name>
</gene>
<proteinExistence type="predicted"/>
<sequence>MYESYLQNEFLSIFELHMLIKKNVLMYSYNLLITIRITYEELCVKFSSI</sequence>
<keyword evidence="2" id="KW-1185">Reference proteome</keyword>
<dbReference type="Proteomes" id="UP000478052">
    <property type="component" value="Unassembled WGS sequence"/>
</dbReference>
<name>A0A6G0ZMS2_APHCR</name>
<evidence type="ECO:0000313" key="1">
    <source>
        <dbReference type="EMBL" id="KAF0772501.1"/>
    </source>
</evidence>
<reference evidence="1 2" key="1">
    <citation type="submission" date="2019-08" db="EMBL/GenBank/DDBJ databases">
        <title>Whole genome of Aphis craccivora.</title>
        <authorList>
            <person name="Voronova N.V."/>
            <person name="Shulinski R.S."/>
            <person name="Bandarenka Y.V."/>
            <person name="Zhorov D.G."/>
            <person name="Warner D."/>
        </authorList>
    </citation>
    <scope>NUCLEOTIDE SEQUENCE [LARGE SCALE GENOMIC DNA]</scope>
    <source>
        <strain evidence="1">180601</strain>
        <tissue evidence="1">Whole Body</tissue>
    </source>
</reference>
<evidence type="ECO:0000313" key="2">
    <source>
        <dbReference type="Proteomes" id="UP000478052"/>
    </source>
</evidence>
<accession>A0A6G0ZMS2</accession>
<dbReference type="EMBL" id="VUJU01000167">
    <property type="protein sequence ID" value="KAF0772501.1"/>
    <property type="molecule type" value="Genomic_DNA"/>
</dbReference>
<dbReference type="AlphaFoldDB" id="A0A6G0ZMS2"/>
<protein>
    <submittedName>
        <fullName evidence="1">Uncharacterized protein</fullName>
    </submittedName>
</protein>
<feature type="non-terminal residue" evidence="1">
    <location>
        <position position="49"/>
    </location>
</feature>
<comment type="caution">
    <text evidence="1">The sequence shown here is derived from an EMBL/GenBank/DDBJ whole genome shotgun (WGS) entry which is preliminary data.</text>
</comment>
<organism evidence="1 2">
    <name type="scientific">Aphis craccivora</name>
    <name type="common">Cowpea aphid</name>
    <dbReference type="NCBI Taxonomy" id="307492"/>
    <lineage>
        <taxon>Eukaryota</taxon>
        <taxon>Metazoa</taxon>
        <taxon>Ecdysozoa</taxon>
        <taxon>Arthropoda</taxon>
        <taxon>Hexapoda</taxon>
        <taxon>Insecta</taxon>
        <taxon>Pterygota</taxon>
        <taxon>Neoptera</taxon>
        <taxon>Paraneoptera</taxon>
        <taxon>Hemiptera</taxon>
        <taxon>Sternorrhyncha</taxon>
        <taxon>Aphidomorpha</taxon>
        <taxon>Aphidoidea</taxon>
        <taxon>Aphididae</taxon>
        <taxon>Aphidini</taxon>
        <taxon>Aphis</taxon>
        <taxon>Aphis</taxon>
    </lineage>
</organism>